<feature type="compositionally biased region" description="Polar residues" evidence="12">
    <location>
        <begin position="358"/>
        <end position="367"/>
    </location>
</feature>
<feature type="region of interest" description="Disordered" evidence="12">
    <location>
        <begin position="294"/>
        <end position="409"/>
    </location>
</feature>
<keyword evidence="16" id="KW-1185">Reference proteome</keyword>
<dbReference type="InterPro" id="IPR001005">
    <property type="entry name" value="SANT/Myb"/>
</dbReference>
<name>A0A9Q1BCE8_HOLLE</name>
<dbReference type="InterPro" id="IPR041343">
    <property type="entry name" value="PRC2_HTH_1"/>
</dbReference>
<evidence type="ECO:0000313" key="16">
    <source>
        <dbReference type="Proteomes" id="UP001152320"/>
    </source>
</evidence>
<proteinExistence type="predicted"/>
<dbReference type="InterPro" id="IPR046341">
    <property type="entry name" value="SET_dom_sf"/>
</dbReference>
<dbReference type="InterPro" id="IPR044439">
    <property type="entry name" value="EZH2_SET"/>
</dbReference>
<dbReference type="InterPro" id="IPR026489">
    <property type="entry name" value="CXC_dom"/>
</dbReference>
<dbReference type="EMBL" id="JAIZAY010000023">
    <property type="protein sequence ID" value="KAJ8020089.1"/>
    <property type="molecule type" value="Genomic_DNA"/>
</dbReference>
<dbReference type="FunFam" id="2.170.270.10:FF:000001">
    <property type="entry name" value="Putative histone-lysine N-methyltransferase EZH2"/>
    <property type="match status" value="1"/>
</dbReference>
<dbReference type="EC" id="2.1.1.356" evidence="2"/>
<dbReference type="PROSITE" id="PS51633">
    <property type="entry name" value="CXC"/>
    <property type="match status" value="1"/>
</dbReference>
<evidence type="ECO:0000259" key="14">
    <source>
        <dbReference type="PROSITE" id="PS51633"/>
    </source>
</evidence>
<keyword evidence="10" id="KW-0539">Nucleus</keyword>
<dbReference type="Pfam" id="PF00856">
    <property type="entry name" value="SET"/>
    <property type="match status" value="1"/>
</dbReference>
<feature type="compositionally biased region" description="Polar residues" evidence="12">
    <location>
        <begin position="1"/>
        <end position="13"/>
    </location>
</feature>
<dbReference type="InterPro" id="IPR033467">
    <property type="entry name" value="Tesmin/TSO1-like_CXC"/>
</dbReference>
<evidence type="ECO:0000256" key="5">
    <source>
        <dbReference type="ARBA" id="ARBA00022679"/>
    </source>
</evidence>
<evidence type="ECO:0000256" key="11">
    <source>
        <dbReference type="ARBA" id="ARBA00048568"/>
    </source>
</evidence>
<comment type="subcellular location">
    <subcellularLocation>
        <location evidence="1">Nucleus</location>
    </subcellularLocation>
</comment>
<accession>A0A9Q1BCE8</accession>
<feature type="domain" description="CXC" evidence="14">
    <location>
        <begin position="528"/>
        <end position="633"/>
    </location>
</feature>
<evidence type="ECO:0000256" key="2">
    <source>
        <dbReference type="ARBA" id="ARBA00012186"/>
    </source>
</evidence>
<keyword evidence="7" id="KW-0156">Chromatin regulator</keyword>
<dbReference type="GO" id="GO:0035098">
    <property type="term" value="C:ESC/E(Z) complex"/>
    <property type="evidence" value="ECO:0007669"/>
    <property type="project" value="TreeGrafter"/>
</dbReference>
<evidence type="ECO:0000256" key="9">
    <source>
        <dbReference type="ARBA" id="ARBA00023163"/>
    </source>
</evidence>
<evidence type="ECO:0000256" key="6">
    <source>
        <dbReference type="ARBA" id="ARBA00022691"/>
    </source>
</evidence>
<dbReference type="Pfam" id="PF18264">
    <property type="entry name" value="preSET_CXC"/>
    <property type="match status" value="1"/>
</dbReference>
<feature type="compositionally biased region" description="Polar residues" evidence="12">
    <location>
        <begin position="445"/>
        <end position="457"/>
    </location>
</feature>
<keyword evidence="8" id="KW-0805">Transcription regulation</keyword>
<evidence type="ECO:0000256" key="12">
    <source>
        <dbReference type="SAM" id="MobiDB-lite"/>
    </source>
</evidence>
<dbReference type="InterPro" id="IPR048358">
    <property type="entry name" value="EZH1/2_MCSS"/>
</dbReference>
<evidence type="ECO:0000256" key="10">
    <source>
        <dbReference type="ARBA" id="ARBA00023242"/>
    </source>
</evidence>
<evidence type="ECO:0000256" key="7">
    <source>
        <dbReference type="ARBA" id="ARBA00022853"/>
    </source>
</evidence>
<dbReference type="PROSITE" id="PS50280">
    <property type="entry name" value="SET"/>
    <property type="match status" value="1"/>
</dbReference>
<sequence length="779" mass="88427">MASTRSGGPSSRHSTPEKPEKNKPFDLKKKVRSQYMHLKQARRHKRAEEIRSIWSSNRRKLELEIADKNKAWKEQPFQSIRTTSTFDQLPAMRKCSIQLAVTPTSTQTAPLYTLNAVEGVRTVYTWAPLQQNFMVEDETVLHNIPYMGDEILEQDGQFIEELIKNYDGKVHGEKDSAFIDDEIFVALVKGVAKADRDHQRSLGNIEADQTEAPSLRVFLAISSIFPDRGSVEELQKRFMSLTKKKDASALPPESTPNIDGPNTKSVPREQTMHSFHTLFCRRCYKYDCFLHPYRPTPSQTKPKNKEFKQETKPCGPDCHLLRMRIKEEEQSSSSEQKSDPESPQVSTPSEKRVPEGVTQETRSSGTSEMCEVEKTPGRKRRPPQGEGENIEGIKKETVNLPQQEENENTPIKKPRLDEIIAEERAFGMSTSKAGTAFSRKEPSELSETALATSPTSKWTGGEESLFRVLQEVYFNNFCSIAGLIKTKTCQEVADFAVLEGAAVAVQADKVATPPRKKKRKQRLWSMHCRKIQLKKDNSASHVYNYQPCDHPGKPCDSDCTCIMLQNFCEKYCQCSTECQNRFPGCRCKAQCNTKQCPCYLAVRECDPDLCQTCGASYFPENSSSETISCKNVSLQRGWKKHLLLAPSDVAGWGTFIKDSAQKNEFISEYCGEIISQDEADRRGKVYDKYMCSFLFNLNNDFVVDATRKGNKIRFANHSVNPNCQAKVMMVNGDHRIGIFAKRNIQEGEELFFDYRYGPTDALKYVGIEREMDVPYIAGK</sequence>
<dbReference type="SUPFAM" id="SSF82199">
    <property type="entry name" value="SET domain"/>
    <property type="match status" value="1"/>
</dbReference>
<keyword evidence="4" id="KW-0489">Methyltransferase</keyword>
<keyword evidence="3" id="KW-0678">Repressor</keyword>
<dbReference type="PANTHER" id="PTHR45747">
    <property type="entry name" value="HISTONE-LYSINE N-METHYLTRANSFERASE E(Z)"/>
    <property type="match status" value="1"/>
</dbReference>
<feature type="compositionally biased region" description="Basic and acidic residues" evidence="12">
    <location>
        <begin position="14"/>
        <end position="28"/>
    </location>
</feature>
<evidence type="ECO:0000256" key="4">
    <source>
        <dbReference type="ARBA" id="ARBA00022603"/>
    </source>
</evidence>
<feature type="compositionally biased region" description="Polar residues" evidence="12">
    <location>
        <begin position="255"/>
        <end position="265"/>
    </location>
</feature>
<evidence type="ECO:0000256" key="8">
    <source>
        <dbReference type="ARBA" id="ARBA00023015"/>
    </source>
</evidence>
<keyword evidence="5" id="KW-0808">Transferase</keyword>
<feature type="region of interest" description="Disordered" evidence="12">
    <location>
        <begin position="1"/>
        <end position="28"/>
    </location>
</feature>
<dbReference type="InterPro" id="IPR041355">
    <property type="entry name" value="Pre-SET_CXC"/>
</dbReference>
<dbReference type="GO" id="GO:0003682">
    <property type="term" value="F:chromatin binding"/>
    <property type="evidence" value="ECO:0007669"/>
    <property type="project" value="TreeGrafter"/>
</dbReference>
<dbReference type="OrthoDB" id="6141102at2759"/>
<dbReference type="Proteomes" id="UP001152320">
    <property type="component" value="Chromosome 23"/>
</dbReference>
<dbReference type="SMART" id="SM01114">
    <property type="entry name" value="CXC"/>
    <property type="match status" value="1"/>
</dbReference>
<dbReference type="AlphaFoldDB" id="A0A9Q1BCE8"/>
<protein>
    <recommendedName>
        <fullName evidence="2">[histone H3]-lysine(27) N-trimethyltransferase</fullName>
        <ecNumber evidence="2">2.1.1.356</ecNumber>
    </recommendedName>
</protein>
<comment type="caution">
    <text evidence="15">The sequence shown here is derived from an EMBL/GenBank/DDBJ whole genome shotgun (WGS) entry which is preliminary data.</text>
</comment>
<dbReference type="GO" id="GO:0031507">
    <property type="term" value="P:heterochromatin formation"/>
    <property type="evidence" value="ECO:0007669"/>
    <property type="project" value="TreeGrafter"/>
</dbReference>
<dbReference type="SMART" id="SM00317">
    <property type="entry name" value="SET"/>
    <property type="match status" value="1"/>
</dbReference>
<feature type="domain" description="SET" evidence="13">
    <location>
        <begin position="640"/>
        <end position="755"/>
    </location>
</feature>
<feature type="region of interest" description="Disordered" evidence="12">
    <location>
        <begin position="242"/>
        <end position="268"/>
    </location>
</feature>
<dbReference type="PANTHER" id="PTHR45747:SF4">
    <property type="entry name" value="HISTONE-LYSINE N-METHYLTRANSFERASE E(Z)"/>
    <property type="match status" value="1"/>
</dbReference>
<dbReference type="Gene3D" id="2.170.270.10">
    <property type="entry name" value="SET domain"/>
    <property type="match status" value="1"/>
</dbReference>
<evidence type="ECO:0000256" key="1">
    <source>
        <dbReference type="ARBA" id="ARBA00004123"/>
    </source>
</evidence>
<keyword evidence="6" id="KW-0949">S-adenosyl-L-methionine</keyword>
<evidence type="ECO:0000259" key="13">
    <source>
        <dbReference type="PROSITE" id="PS50280"/>
    </source>
</evidence>
<dbReference type="InterPro" id="IPR045318">
    <property type="entry name" value="EZH1/2-like"/>
</dbReference>
<dbReference type="InterPro" id="IPR001214">
    <property type="entry name" value="SET_dom"/>
</dbReference>
<organism evidence="15 16">
    <name type="scientific">Holothuria leucospilota</name>
    <name type="common">Black long sea cucumber</name>
    <name type="synonym">Mertensiothuria leucospilota</name>
    <dbReference type="NCBI Taxonomy" id="206669"/>
    <lineage>
        <taxon>Eukaryota</taxon>
        <taxon>Metazoa</taxon>
        <taxon>Echinodermata</taxon>
        <taxon>Eleutherozoa</taxon>
        <taxon>Echinozoa</taxon>
        <taxon>Holothuroidea</taxon>
        <taxon>Aspidochirotacea</taxon>
        <taxon>Aspidochirotida</taxon>
        <taxon>Holothuriidae</taxon>
        <taxon>Holothuria</taxon>
    </lineage>
</organism>
<reference evidence="15" key="1">
    <citation type="submission" date="2021-10" db="EMBL/GenBank/DDBJ databases">
        <title>Tropical sea cucumber genome reveals ecological adaptation and Cuvierian tubules defense mechanism.</title>
        <authorList>
            <person name="Chen T."/>
        </authorList>
    </citation>
    <scope>NUCLEOTIDE SEQUENCE</scope>
    <source>
        <strain evidence="15">Nanhai2018</strain>
        <tissue evidence="15">Muscle</tissue>
    </source>
</reference>
<evidence type="ECO:0000313" key="15">
    <source>
        <dbReference type="EMBL" id="KAJ8020089.1"/>
    </source>
</evidence>
<dbReference type="GO" id="GO:0032259">
    <property type="term" value="P:methylation"/>
    <property type="evidence" value="ECO:0007669"/>
    <property type="project" value="UniProtKB-KW"/>
</dbReference>
<dbReference type="GO" id="GO:0140951">
    <property type="term" value="F:histone H3K27 trimethyltransferase activity"/>
    <property type="evidence" value="ECO:0007669"/>
    <property type="project" value="UniProtKB-EC"/>
</dbReference>
<dbReference type="Pfam" id="PF18118">
    <property type="entry name" value="PRC2_HTH_1"/>
    <property type="match status" value="1"/>
</dbReference>
<feature type="region of interest" description="Disordered" evidence="12">
    <location>
        <begin position="434"/>
        <end position="457"/>
    </location>
</feature>
<comment type="catalytic activity">
    <reaction evidence="11">
        <text>L-lysyl(27)-[histone H3] + 3 S-adenosyl-L-methionine = N(6),N(6),N(6)-trimethyl-L-lysyl(27)-[histone H3] + 3 S-adenosyl-L-homocysteine + 3 H(+)</text>
        <dbReference type="Rhea" id="RHEA:60292"/>
        <dbReference type="Rhea" id="RHEA-COMP:15535"/>
        <dbReference type="Rhea" id="RHEA-COMP:15548"/>
        <dbReference type="ChEBI" id="CHEBI:15378"/>
        <dbReference type="ChEBI" id="CHEBI:29969"/>
        <dbReference type="ChEBI" id="CHEBI:57856"/>
        <dbReference type="ChEBI" id="CHEBI:59789"/>
        <dbReference type="ChEBI" id="CHEBI:61961"/>
        <dbReference type="EC" id="2.1.1.356"/>
    </reaction>
</comment>
<keyword evidence="9" id="KW-0804">Transcription</keyword>
<dbReference type="CDD" id="cd00167">
    <property type="entry name" value="SANT"/>
    <property type="match status" value="1"/>
</dbReference>
<gene>
    <name evidence="15" type="ORF">HOLleu_41936</name>
</gene>
<evidence type="ECO:0000256" key="3">
    <source>
        <dbReference type="ARBA" id="ARBA00022491"/>
    </source>
</evidence>
<dbReference type="CDD" id="cd19218">
    <property type="entry name" value="SET_EZH2"/>
    <property type="match status" value="1"/>
</dbReference>
<dbReference type="Pfam" id="PF21358">
    <property type="entry name" value="Ezh2_MCSS"/>
    <property type="match status" value="1"/>
</dbReference>